<evidence type="ECO:0000313" key="1">
    <source>
        <dbReference type="EMBL" id="CAF4207564.1"/>
    </source>
</evidence>
<dbReference type="EMBL" id="CAJOAX010022576">
    <property type="protein sequence ID" value="CAF4207564.1"/>
    <property type="molecule type" value="Genomic_DNA"/>
</dbReference>
<dbReference type="AlphaFoldDB" id="A0A820CHV0"/>
<reference evidence="1" key="1">
    <citation type="submission" date="2021-02" db="EMBL/GenBank/DDBJ databases">
        <authorList>
            <person name="Nowell W R."/>
        </authorList>
    </citation>
    <scope>NUCLEOTIDE SEQUENCE</scope>
</reference>
<gene>
    <name evidence="1" type="ORF">OTI717_LOCUS38838</name>
</gene>
<proteinExistence type="predicted"/>
<dbReference type="Proteomes" id="UP000663823">
    <property type="component" value="Unassembled WGS sequence"/>
</dbReference>
<evidence type="ECO:0000313" key="2">
    <source>
        <dbReference type="Proteomes" id="UP000663823"/>
    </source>
</evidence>
<protein>
    <submittedName>
        <fullName evidence="1">Uncharacterized protein</fullName>
    </submittedName>
</protein>
<sequence length="88" mass="10701">NVWTVLRYCDDTEKSDEQIIKKVLDYCVYKNVEPERERLIAHSIQTWRMFHRQETKPGVIFVNNVFHFETSEKHDNNLKHLPPYRRAV</sequence>
<accession>A0A820CHV0</accession>
<name>A0A820CHV0_9BILA</name>
<organism evidence="1 2">
    <name type="scientific">Rotaria sordida</name>
    <dbReference type="NCBI Taxonomy" id="392033"/>
    <lineage>
        <taxon>Eukaryota</taxon>
        <taxon>Metazoa</taxon>
        <taxon>Spiralia</taxon>
        <taxon>Gnathifera</taxon>
        <taxon>Rotifera</taxon>
        <taxon>Eurotatoria</taxon>
        <taxon>Bdelloidea</taxon>
        <taxon>Philodinida</taxon>
        <taxon>Philodinidae</taxon>
        <taxon>Rotaria</taxon>
    </lineage>
</organism>
<feature type="non-terminal residue" evidence="1">
    <location>
        <position position="1"/>
    </location>
</feature>
<comment type="caution">
    <text evidence="1">The sequence shown here is derived from an EMBL/GenBank/DDBJ whole genome shotgun (WGS) entry which is preliminary data.</text>
</comment>